<organism evidence="1 2">
    <name type="scientific">Fragilariopsis cylindrus CCMP1102</name>
    <dbReference type="NCBI Taxonomy" id="635003"/>
    <lineage>
        <taxon>Eukaryota</taxon>
        <taxon>Sar</taxon>
        <taxon>Stramenopiles</taxon>
        <taxon>Ochrophyta</taxon>
        <taxon>Bacillariophyta</taxon>
        <taxon>Bacillariophyceae</taxon>
        <taxon>Bacillariophycidae</taxon>
        <taxon>Bacillariales</taxon>
        <taxon>Bacillariaceae</taxon>
        <taxon>Fragilariopsis</taxon>
    </lineage>
</organism>
<proteinExistence type="predicted"/>
<reference evidence="1 2" key="1">
    <citation type="submission" date="2016-09" db="EMBL/GenBank/DDBJ databases">
        <title>Extensive genetic diversity and differential bi-allelic expression allows diatom success in the polar Southern Ocean.</title>
        <authorList>
            <consortium name="DOE Joint Genome Institute"/>
            <person name="Mock T."/>
            <person name="Otillar R.P."/>
            <person name="Strauss J."/>
            <person name="Dupont C."/>
            <person name="Frickenhaus S."/>
            <person name="Maumus F."/>
            <person name="Mcmullan M."/>
            <person name="Sanges R."/>
            <person name="Schmutz J."/>
            <person name="Toseland A."/>
            <person name="Valas R."/>
            <person name="Veluchamy A."/>
            <person name="Ward B.J."/>
            <person name="Allen A."/>
            <person name="Barry K."/>
            <person name="Falciatore A."/>
            <person name="Ferrante M."/>
            <person name="Fortunato A.E."/>
            <person name="Gloeckner G."/>
            <person name="Gruber A."/>
            <person name="Hipkin R."/>
            <person name="Janech M."/>
            <person name="Kroth P."/>
            <person name="Leese F."/>
            <person name="Lindquist E."/>
            <person name="Lyon B.R."/>
            <person name="Martin J."/>
            <person name="Mayer C."/>
            <person name="Parker M."/>
            <person name="Quesneville H."/>
            <person name="Raymond J."/>
            <person name="Uhlig C."/>
            <person name="Valentin K.U."/>
            <person name="Worden A.Z."/>
            <person name="Armbrust E.V."/>
            <person name="Bowler C."/>
            <person name="Green B."/>
            <person name="Moulton V."/>
            <person name="Van Oosterhout C."/>
            <person name="Grigoriev I."/>
        </authorList>
    </citation>
    <scope>NUCLEOTIDE SEQUENCE [LARGE SCALE GENOMIC DNA]</scope>
    <source>
        <strain evidence="1 2">CCMP1102</strain>
    </source>
</reference>
<dbReference type="EMBL" id="KV784377">
    <property type="protein sequence ID" value="OEU09110.1"/>
    <property type="molecule type" value="Genomic_DNA"/>
</dbReference>
<sequence length="131" mass="14788">METFLGDILVKETGMIEHSVEYLDKMYDPNVDGEDGTAANHMKRHHFSKVRGFDFTFDCPIQGEQCPNNDWCHVLCLDESVKPGHESLTEKATQLKEKLHSHAKTLEGPYNVKCLGQTADLDFHLLVSVSP</sequence>
<name>A0A1E7ESW9_9STRA</name>
<dbReference type="Proteomes" id="UP000095751">
    <property type="component" value="Unassembled WGS sequence"/>
</dbReference>
<gene>
    <name evidence="1" type="ORF">FRACYDRAFT_220721</name>
</gene>
<evidence type="ECO:0000313" key="1">
    <source>
        <dbReference type="EMBL" id="OEU09110.1"/>
    </source>
</evidence>
<accession>A0A1E7ESW9</accession>
<dbReference type="AlphaFoldDB" id="A0A1E7ESW9"/>
<keyword evidence="2" id="KW-1185">Reference proteome</keyword>
<protein>
    <submittedName>
        <fullName evidence="1">Uncharacterized protein</fullName>
    </submittedName>
</protein>
<dbReference type="InParanoid" id="A0A1E7ESW9"/>
<dbReference type="OrthoDB" id="10354414at2759"/>
<evidence type="ECO:0000313" key="2">
    <source>
        <dbReference type="Proteomes" id="UP000095751"/>
    </source>
</evidence>
<dbReference type="KEGG" id="fcy:FRACYDRAFT_220721"/>